<dbReference type="EMBL" id="SNZR01000013">
    <property type="protein sequence ID" value="TDR90025.1"/>
    <property type="molecule type" value="Genomic_DNA"/>
</dbReference>
<evidence type="ECO:0000259" key="9">
    <source>
        <dbReference type="PROSITE" id="PS50893"/>
    </source>
</evidence>
<protein>
    <submittedName>
        <fullName evidence="11">ATP-binding cassette subfamily C protein</fullName>
    </submittedName>
</protein>
<evidence type="ECO:0000313" key="11">
    <source>
        <dbReference type="EMBL" id="TDR90025.1"/>
    </source>
</evidence>
<evidence type="ECO:0000256" key="6">
    <source>
        <dbReference type="ARBA" id="ARBA00023136"/>
    </source>
</evidence>
<name>A0A4R7BZ27_9HYPH</name>
<dbReference type="AlphaFoldDB" id="A0A4R7BZ27"/>
<dbReference type="GO" id="GO:0140359">
    <property type="term" value="F:ABC-type transporter activity"/>
    <property type="evidence" value="ECO:0007669"/>
    <property type="project" value="InterPro"/>
</dbReference>
<dbReference type="PROSITE" id="PS50929">
    <property type="entry name" value="ABC_TM1F"/>
    <property type="match status" value="1"/>
</dbReference>
<dbReference type="GO" id="GO:0016887">
    <property type="term" value="F:ATP hydrolysis activity"/>
    <property type="evidence" value="ECO:0007669"/>
    <property type="project" value="InterPro"/>
</dbReference>
<feature type="transmembrane region" description="Helical" evidence="8">
    <location>
        <begin position="150"/>
        <end position="169"/>
    </location>
</feature>
<dbReference type="Pfam" id="PF00664">
    <property type="entry name" value="ABC_membrane"/>
    <property type="match status" value="1"/>
</dbReference>
<dbReference type="SUPFAM" id="SSF52540">
    <property type="entry name" value="P-loop containing nucleoside triphosphate hydrolases"/>
    <property type="match status" value="1"/>
</dbReference>
<dbReference type="InterPro" id="IPR003593">
    <property type="entry name" value="AAA+_ATPase"/>
</dbReference>
<dbReference type="Pfam" id="PF00005">
    <property type="entry name" value="ABC_tran"/>
    <property type="match status" value="1"/>
</dbReference>
<dbReference type="PANTHER" id="PTHR24221:SF590">
    <property type="entry name" value="COMPONENT LINKED WITH THE ASSEMBLY OF CYTOCHROME' TRANSPORT TRANSMEMBRANE ATP-BINDING PROTEIN ABC TRANSPORTER CYDD-RELATED"/>
    <property type="match status" value="1"/>
</dbReference>
<dbReference type="GO" id="GO:0005886">
    <property type="term" value="C:plasma membrane"/>
    <property type="evidence" value="ECO:0007669"/>
    <property type="project" value="UniProtKB-SubCell"/>
</dbReference>
<feature type="domain" description="ABC transporter" evidence="9">
    <location>
        <begin position="335"/>
        <end position="537"/>
    </location>
</feature>
<keyword evidence="4 11" id="KW-0067">ATP-binding</keyword>
<evidence type="ECO:0000313" key="12">
    <source>
        <dbReference type="Proteomes" id="UP000295122"/>
    </source>
</evidence>
<organism evidence="11 12">
    <name type="scientific">Enterovirga rhinocerotis</name>
    <dbReference type="NCBI Taxonomy" id="1339210"/>
    <lineage>
        <taxon>Bacteria</taxon>
        <taxon>Pseudomonadati</taxon>
        <taxon>Pseudomonadota</taxon>
        <taxon>Alphaproteobacteria</taxon>
        <taxon>Hyphomicrobiales</taxon>
        <taxon>Methylobacteriaceae</taxon>
        <taxon>Enterovirga</taxon>
    </lineage>
</organism>
<dbReference type="InterPro" id="IPR011527">
    <property type="entry name" value="ABC1_TM_dom"/>
</dbReference>
<dbReference type="InterPro" id="IPR027417">
    <property type="entry name" value="P-loop_NTPase"/>
</dbReference>
<evidence type="ECO:0000256" key="1">
    <source>
        <dbReference type="ARBA" id="ARBA00004651"/>
    </source>
</evidence>
<feature type="transmembrane region" description="Helical" evidence="8">
    <location>
        <begin position="70"/>
        <end position="91"/>
    </location>
</feature>
<dbReference type="InterPro" id="IPR003439">
    <property type="entry name" value="ABC_transporter-like_ATP-bd"/>
</dbReference>
<dbReference type="PANTHER" id="PTHR24221">
    <property type="entry name" value="ATP-BINDING CASSETTE SUB-FAMILY B"/>
    <property type="match status" value="1"/>
</dbReference>
<evidence type="ECO:0000256" key="2">
    <source>
        <dbReference type="ARBA" id="ARBA00022692"/>
    </source>
</evidence>
<feature type="region of interest" description="Disordered" evidence="7">
    <location>
        <begin position="1"/>
        <end position="22"/>
    </location>
</feature>
<dbReference type="InterPro" id="IPR039421">
    <property type="entry name" value="Type_1_exporter"/>
</dbReference>
<dbReference type="Proteomes" id="UP000295122">
    <property type="component" value="Unassembled WGS sequence"/>
</dbReference>
<keyword evidence="12" id="KW-1185">Reference proteome</keyword>
<evidence type="ECO:0000256" key="8">
    <source>
        <dbReference type="SAM" id="Phobius"/>
    </source>
</evidence>
<comment type="subcellular location">
    <subcellularLocation>
        <location evidence="1">Cell membrane</location>
        <topology evidence="1">Multi-pass membrane protein</topology>
    </subcellularLocation>
</comment>
<evidence type="ECO:0000256" key="3">
    <source>
        <dbReference type="ARBA" id="ARBA00022741"/>
    </source>
</evidence>
<feature type="transmembrane region" description="Helical" evidence="8">
    <location>
        <begin position="46"/>
        <end position="64"/>
    </location>
</feature>
<dbReference type="OrthoDB" id="9806127at2"/>
<keyword evidence="6 8" id="KW-0472">Membrane</keyword>
<feature type="transmembrane region" description="Helical" evidence="8">
    <location>
        <begin position="260"/>
        <end position="286"/>
    </location>
</feature>
<evidence type="ECO:0000259" key="10">
    <source>
        <dbReference type="PROSITE" id="PS50929"/>
    </source>
</evidence>
<gene>
    <name evidence="11" type="ORF">EV668_2863</name>
</gene>
<dbReference type="SUPFAM" id="SSF90123">
    <property type="entry name" value="ABC transporter transmembrane region"/>
    <property type="match status" value="1"/>
</dbReference>
<accession>A0A4R7BZ27</accession>
<keyword evidence="3" id="KW-0547">Nucleotide-binding</keyword>
<dbReference type="SMART" id="SM00382">
    <property type="entry name" value="AAA"/>
    <property type="match status" value="1"/>
</dbReference>
<dbReference type="GO" id="GO:0005524">
    <property type="term" value="F:ATP binding"/>
    <property type="evidence" value="ECO:0007669"/>
    <property type="project" value="UniProtKB-KW"/>
</dbReference>
<dbReference type="InterPro" id="IPR036640">
    <property type="entry name" value="ABC1_TM_sf"/>
</dbReference>
<evidence type="ECO:0000256" key="5">
    <source>
        <dbReference type="ARBA" id="ARBA00022989"/>
    </source>
</evidence>
<keyword evidence="2 8" id="KW-0812">Transmembrane</keyword>
<feature type="transmembrane region" description="Helical" evidence="8">
    <location>
        <begin position="292"/>
        <end position="309"/>
    </location>
</feature>
<dbReference type="Gene3D" id="1.20.1560.10">
    <property type="entry name" value="ABC transporter type 1, transmembrane domain"/>
    <property type="match status" value="1"/>
</dbReference>
<dbReference type="PROSITE" id="PS50893">
    <property type="entry name" value="ABC_TRANSPORTER_2"/>
    <property type="match status" value="1"/>
</dbReference>
<proteinExistence type="predicted"/>
<evidence type="ECO:0000256" key="4">
    <source>
        <dbReference type="ARBA" id="ARBA00022840"/>
    </source>
</evidence>
<evidence type="ECO:0000256" key="7">
    <source>
        <dbReference type="SAM" id="MobiDB-lite"/>
    </source>
</evidence>
<feature type="transmembrane region" description="Helical" evidence="8">
    <location>
        <begin position="175"/>
        <end position="195"/>
    </location>
</feature>
<dbReference type="Gene3D" id="3.40.50.300">
    <property type="entry name" value="P-loop containing nucleotide triphosphate hydrolases"/>
    <property type="match status" value="1"/>
</dbReference>
<comment type="caution">
    <text evidence="11">The sequence shown here is derived from an EMBL/GenBank/DDBJ whole genome shotgun (WGS) entry which is preliminary data.</text>
</comment>
<keyword evidence="5 8" id="KW-1133">Transmembrane helix</keyword>
<sequence length="538" mass="55731">MTNLSGPSSSRPPPSADGRAPGALAAARALGARGTKRALAWQMARSLLRLGFSGTAAVLAGRLIMGSEIAAWMVPAPPLLLVLAALAGWVADRIQAETEAGVANGLREEALARLRALPARSVQAVPVGELLVGLQRHPESIAALVVGHRVARLMLALGPLAAAAAILGVSWQAALLVLGLTPVMIIFFAFIGDAIRRRAKAQEKALGRLAGQFADRIRTLPTILAHHALGAEEAKLRIRLDAYAGETMGVLRVAFLNAGVIDFFSSLSIAILAVFLGLGHLGLASIPGFSDLALWQSLFILMIAPEYFAPFRRYAEQYHAKAEGDAAADALDRLLEPAPPPAADLPHLDRIAGTIALPPGGLVAVSGASGSGKSTLLRRLAGLEPGIEAAPGLATVSWAATDSYVPDGDLGAAIAWGTDAPPEPSRLLLAAGQVGLLDDTLLPGGLGARVENGGGNLSGGQRLRIAIARALLTDRPVIADEPTAKLDPATAALVRDALRDMARSRLVLVATHDGALLRLADMTIHLDPADQPARESAS</sequence>
<feature type="domain" description="ABC transmembrane type-1" evidence="10">
    <location>
        <begin position="79"/>
        <end position="278"/>
    </location>
</feature>
<reference evidence="11 12" key="1">
    <citation type="submission" date="2019-03" db="EMBL/GenBank/DDBJ databases">
        <title>Genomic Encyclopedia of Type Strains, Phase IV (KMG-IV): sequencing the most valuable type-strain genomes for metagenomic binning, comparative biology and taxonomic classification.</title>
        <authorList>
            <person name="Goeker M."/>
        </authorList>
    </citation>
    <scope>NUCLEOTIDE SEQUENCE [LARGE SCALE GENOMIC DNA]</scope>
    <source>
        <strain evidence="11 12">DSM 25903</strain>
    </source>
</reference>